<dbReference type="CDD" id="cd02440">
    <property type="entry name" value="AdoMet_MTases"/>
    <property type="match status" value="1"/>
</dbReference>
<dbReference type="Pfam" id="PF13649">
    <property type="entry name" value="Methyltransf_25"/>
    <property type="match status" value="1"/>
</dbReference>
<dbReference type="GO" id="GO:0008168">
    <property type="term" value="F:methyltransferase activity"/>
    <property type="evidence" value="ECO:0007669"/>
    <property type="project" value="UniProtKB-KW"/>
</dbReference>
<dbReference type="AlphaFoldDB" id="A0A1R1JPB1"/>
<reference evidence="5 6" key="1">
    <citation type="submission" date="2016-09" db="EMBL/GenBank/DDBJ databases">
        <title>Phylogenomics of Achromobacter.</title>
        <authorList>
            <person name="Jeukens J."/>
            <person name="Freschi L."/>
            <person name="Vincent A.T."/>
            <person name="Emond-Rheault J.-G."/>
            <person name="Kukavica-Ibrulj I."/>
            <person name="Charette S.J."/>
            <person name="Levesque R.C."/>
        </authorList>
    </citation>
    <scope>NUCLEOTIDE SEQUENCE [LARGE SCALE GENOMIC DNA]</scope>
    <source>
        <strain evidence="5 6">AUS488</strain>
    </source>
</reference>
<dbReference type="RefSeq" id="WP_076414251.1">
    <property type="nucleotide sequence ID" value="NZ_AP028040.1"/>
</dbReference>
<evidence type="ECO:0000313" key="5">
    <source>
        <dbReference type="EMBL" id="OMG81588.1"/>
    </source>
</evidence>
<organism evidence="5 6">
    <name type="scientific">Alcaligenes xylosoxydans xylosoxydans</name>
    <name type="common">Achromobacter xylosoxidans</name>
    <dbReference type="NCBI Taxonomy" id="85698"/>
    <lineage>
        <taxon>Bacteria</taxon>
        <taxon>Pseudomonadati</taxon>
        <taxon>Pseudomonadota</taxon>
        <taxon>Betaproteobacteria</taxon>
        <taxon>Burkholderiales</taxon>
        <taxon>Alcaligenaceae</taxon>
        <taxon>Achromobacter</taxon>
    </lineage>
</organism>
<evidence type="ECO:0000256" key="1">
    <source>
        <dbReference type="SAM" id="MobiDB-lite"/>
    </source>
</evidence>
<keyword evidence="5" id="KW-0489">Methyltransferase</keyword>
<proteinExistence type="predicted"/>
<feature type="domain" description="Methyltransferase regulatory" evidence="2">
    <location>
        <begin position="221"/>
        <end position="305"/>
    </location>
</feature>
<dbReference type="InterPro" id="IPR048976">
    <property type="entry name" value="WHD_PKMT"/>
</dbReference>
<keyword evidence="5" id="KW-0808">Transferase</keyword>
<evidence type="ECO:0000259" key="2">
    <source>
        <dbReference type="Pfam" id="PF10119"/>
    </source>
</evidence>
<sequence>MTEPDLLNQAISDAYDETPYVSNAISHSAPGQLRAVAHLFGHVAPPLNQARVLEIGCAAGGNLLPFAAAHPDAKIVGVDLSSAQVSEGRQVIERLGLRNIELLAMSLTDITPDFGQFDYIITHGVYSWIPADVREGLMRVCRENLAPAGVAYISYNTYPGWKVSEVVRDALLLGTFGASTSAEKLTKAREVLTMLEHGTAESNVQAIAVRHLARHLRSQPDHYLQHEYLEAVNSPCHFLEFVAQAQQHGLAYLADAMPETSISTNYGNHVAAHHQQVSHGFDRAMREQFLDIAIGRQFRRSLLVHAEQAANALEQPEASGFADMHFTALLDLAPSGAADTPQDERRYQGRTGKTLTTSDPGLITLVDRLRLAWPATVPFSELRSLIRPHAAGLSEEELDTTIYVHLVTLLNMSALQYRLEPAPYQDKISAKPQLIPGLARLLATQQAQVGAYNLWHQTLNPPTDEIIKFVMDRLDGKQTLVALRNQLRTALAANKLRHPSGQSVKNATNLDAIAQDLLKQVLANLQKMAVLH</sequence>
<dbReference type="InterPro" id="IPR018773">
    <property type="entry name" value="MeTrfase_reg_dom_prd"/>
</dbReference>
<gene>
    <name evidence="5" type="ORF">BIZ92_31090</name>
</gene>
<dbReference type="EMBL" id="MJMN01000030">
    <property type="protein sequence ID" value="OMG81588.1"/>
    <property type="molecule type" value="Genomic_DNA"/>
</dbReference>
<dbReference type="InterPro" id="IPR050723">
    <property type="entry name" value="CFA/CMAS"/>
</dbReference>
<dbReference type="Proteomes" id="UP000187251">
    <property type="component" value="Unassembled WGS sequence"/>
</dbReference>
<name>A0A1R1JPB1_ALCXX</name>
<dbReference type="InterPro" id="IPR041698">
    <property type="entry name" value="Methyltransf_25"/>
</dbReference>
<dbReference type="PANTHER" id="PTHR43667:SF2">
    <property type="entry name" value="FATTY ACID C-METHYL TRANSFERASE"/>
    <property type="match status" value="1"/>
</dbReference>
<dbReference type="Pfam" id="PF10119">
    <property type="entry name" value="MethyTransf_Reg"/>
    <property type="match status" value="1"/>
</dbReference>
<protein>
    <submittedName>
        <fullName evidence="5">Methyltransferase</fullName>
    </submittedName>
</protein>
<feature type="domain" description="Methyltransferase" evidence="3">
    <location>
        <begin position="52"/>
        <end position="149"/>
    </location>
</feature>
<feature type="region of interest" description="Disordered" evidence="1">
    <location>
        <begin position="335"/>
        <end position="354"/>
    </location>
</feature>
<dbReference type="SUPFAM" id="SSF53335">
    <property type="entry name" value="S-adenosyl-L-methionine-dependent methyltransferases"/>
    <property type="match status" value="1"/>
</dbReference>
<dbReference type="Pfam" id="PF21782">
    <property type="entry name" value="WHD_PKMT"/>
    <property type="match status" value="1"/>
</dbReference>
<feature type="domain" description="PKMT C-terminal winged helix" evidence="4">
    <location>
        <begin position="437"/>
        <end position="529"/>
    </location>
</feature>
<evidence type="ECO:0000259" key="4">
    <source>
        <dbReference type="Pfam" id="PF21782"/>
    </source>
</evidence>
<evidence type="ECO:0000259" key="3">
    <source>
        <dbReference type="Pfam" id="PF13649"/>
    </source>
</evidence>
<dbReference type="OrthoDB" id="101857at2"/>
<dbReference type="InterPro" id="IPR029063">
    <property type="entry name" value="SAM-dependent_MTases_sf"/>
</dbReference>
<dbReference type="PANTHER" id="PTHR43667">
    <property type="entry name" value="CYCLOPROPANE-FATTY-ACYL-PHOSPHOLIPID SYNTHASE"/>
    <property type="match status" value="1"/>
</dbReference>
<dbReference type="Gene3D" id="3.40.50.150">
    <property type="entry name" value="Vaccinia Virus protein VP39"/>
    <property type="match status" value="1"/>
</dbReference>
<dbReference type="GO" id="GO:0032259">
    <property type="term" value="P:methylation"/>
    <property type="evidence" value="ECO:0007669"/>
    <property type="project" value="UniProtKB-KW"/>
</dbReference>
<comment type="caution">
    <text evidence="5">The sequence shown here is derived from an EMBL/GenBank/DDBJ whole genome shotgun (WGS) entry which is preliminary data.</text>
</comment>
<evidence type="ECO:0000313" key="6">
    <source>
        <dbReference type="Proteomes" id="UP000187251"/>
    </source>
</evidence>
<accession>A0A1R1JPB1</accession>